<sequence>MYMTSLAMRSSHALKKQVYSY</sequence>
<accession>A0A2P2QAA4</accession>
<evidence type="ECO:0000313" key="1">
    <source>
        <dbReference type="EMBL" id="MBX63932.1"/>
    </source>
</evidence>
<dbReference type="AlphaFoldDB" id="A0A2P2QAA4"/>
<name>A0A2P2QAA4_RHIMU</name>
<proteinExistence type="predicted"/>
<protein>
    <submittedName>
        <fullName evidence="1">Uncharacterized protein</fullName>
    </submittedName>
</protein>
<dbReference type="EMBL" id="GGEC01083448">
    <property type="protein sequence ID" value="MBX63932.1"/>
    <property type="molecule type" value="Transcribed_RNA"/>
</dbReference>
<organism evidence="1">
    <name type="scientific">Rhizophora mucronata</name>
    <name type="common">Asiatic mangrove</name>
    <dbReference type="NCBI Taxonomy" id="61149"/>
    <lineage>
        <taxon>Eukaryota</taxon>
        <taxon>Viridiplantae</taxon>
        <taxon>Streptophyta</taxon>
        <taxon>Embryophyta</taxon>
        <taxon>Tracheophyta</taxon>
        <taxon>Spermatophyta</taxon>
        <taxon>Magnoliopsida</taxon>
        <taxon>eudicotyledons</taxon>
        <taxon>Gunneridae</taxon>
        <taxon>Pentapetalae</taxon>
        <taxon>rosids</taxon>
        <taxon>fabids</taxon>
        <taxon>Malpighiales</taxon>
        <taxon>Rhizophoraceae</taxon>
        <taxon>Rhizophora</taxon>
    </lineage>
</organism>
<reference evidence="1" key="1">
    <citation type="submission" date="2018-02" db="EMBL/GenBank/DDBJ databases">
        <title>Rhizophora mucronata_Transcriptome.</title>
        <authorList>
            <person name="Meera S.P."/>
            <person name="Sreeshan A."/>
            <person name="Augustine A."/>
        </authorList>
    </citation>
    <scope>NUCLEOTIDE SEQUENCE</scope>
    <source>
        <tissue evidence="1">Leaf</tissue>
    </source>
</reference>